<gene>
    <name evidence="1" type="ORF">SFRICE_020585</name>
</gene>
<reference evidence="1" key="1">
    <citation type="submission" date="2016-07" db="EMBL/GenBank/DDBJ databases">
        <authorList>
            <person name="Bretaudeau A."/>
        </authorList>
    </citation>
    <scope>NUCLEOTIDE SEQUENCE</scope>
    <source>
        <strain evidence="1">Rice</strain>
        <tissue evidence="1">Whole body</tissue>
    </source>
</reference>
<organism evidence="1">
    <name type="scientific">Spodoptera frugiperda</name>
    <name type="common">Fall armyworm</name>
    <dbReference type="NCBI Taxonomy" id="7108"/>
    <lineage>
        <taxon>Eukaryota</taxon>
        <taxon>Metazoa</taxon>
        <taxon>Ecdysozoa</taxon>
        <taxon>Arthropoda</taxon>
        <taxon>Hexapoda</taxon>
        <taxon>Insecta</taxon>
        <taxon>Pterygota</taxon>
        <taxon>Neoptera</taxon>
        <taxon>Endopterygota</taxon>
        <taxon>Lepidoptera</taxon>
        <taxon>Glossata</taxon>
        <taxon>Ditrysia</taxon>
        <taxon>Noctuoidea</taxon>
        <taxon>Noctuidae</taxon>
        <taxon>Amphipyrinae</taxon>
        <taxon>Spodoptera</taxon>
    </lineage>
</organism>
<proteinExistence type="predicted"/>
<evidence type="ECO:0000313" key="1">
    <source>
        <dbReference type="EMBL" id="SOQ36077.1"/>
    </source>
</evidence>
<dbReference type="EMBL" id="ODYU01000775">
    <property type="protein sequence ID" value="SOQ36077.1"/>
    <property type="molecule type" value="Genomic_DNA"/>
</dbReference>
<accession>A0A2H1V5H3</accession>
<sequence length="400" mass="44407">MCVAGFLGVRNLRVVIRESGIGKGVIGPPVTSLTQRKRCFKSIFCEAVVSLRSSRPIRAEAWQSHTIFSCVVGAFTNIQVHMHMTPKPETTICGSPNSCSVRKSNPLPVARQPVVQPPHQPTSRKSAHYHPYRVDFPWVRTKRFESTFLIRAAREWNNQPASIYPEKYNPGRFKVRVNRYFLIVARSLEMCPIAIGSLPNYMGLITQMIKSVHCTVALRVIMGVNLWTSPALGEARGSVRLLLTKNHPVPTPAFRAGALVNPLGGIIIQCLLYALGESRGSVRLFLTQHHPVLSAAFRAGAPGGKSSYDFSRQGEARSVKLKTTPFLLLLFEPEPRQILKGKTDILTLIKHGTKPEPRYSIATLETTDETSHTIDSSGWMVQLAAQAPFVFMNETKAIDK</sequence>
<dbReference type="AlphaFoldDB" id="A0A2H1V5H3"/>
<protein>
    <submittedName>
        <fullName evidence="1">SFRICE_020585</fullName>
    </submittedName>
</protein>
<name>A0A2H1V5H3_SPOFR</name>